<accession>A0A3S0X1S9</accession>
<protein>
    <recommendedName>
        <fullName evidence="3">YncE family protein</fullName>
    </recommendedName>
</protein>
<proteinExistence type="predicted"/>
<comment type="caution">
    <text evidence="1">The sequence shown here is derived from an EMBL/GenBank/DDBJ whole genome shotgun (WGS) entry which is preliminary data.</text>
</comment>
<reference evidence="1 2" key="1">
    <citation type="submission" date="2018-12" db="EMBL/GenBank/DDBJ databases">
        <authorList>
            <person name="Yang Y."/>
        </authorList>
    </citation>
    <scope>NUCLEOTIDE SEQUENCE [LARGE SCALE GENOMIC DNA]</scope>
    <source>
        <strain evidence="1 2">GSF71</strain>
    </source>
</reference>
<dbReference type="OrthoDB" id="241638at2"/>
<sequence>MAASVPGLAVGTIHYKQSPAVHTMLKNISYVYKNAHGESYRTEDVKFSPSGRRMAVISVDNCIFIYDVNITARPIQVILKIEIRSASLIYPHGVDFLSEDVIVVANRGSDIQFYEIPFVTEGVLSSFVDPIYQAPSPWFGKKGIMKQLPERKIYTGPGGVRFLNGILFVSCNNIPSITTHVCTLTPDGMQLQDDAIITQDGFQVLDGVAVSQDGSRLAVSDLSHNRIVLYDRLGSGAGHTSPQSSFTQTVTLQDEDLRFPHGLCFDPSGKILYVTDAGSPNVYVFATQDDWASSFLTSSFKLKAVRDAAFAKTRTGLGEPFRSLEGGAKGIDIDPTGTVVVVTCKNQPLRFFETQPGMFSGS</sequence>
<dbReference type="EMBL" id="RZIJ01000002">
    <property type="protein sequence ID" value="RUQ75217.1"/>
    <property type="molecule type" value="Genomic_DNA"/>
</dbReference>
<dbReference type="Gene3D" id="2.120.10.30">
    <property type="entry name" value="TolB, C-terminal domain"/>
    <property type="match status" value="1"/>
</dbReference>
<organism evidence="1 2">
    <name type="scientific">Azospirillum doebereinerae</name>
    <dbReference type="NCBI Taxonomy" id="92933"/>
    <lineage>
        <taxon>Bacteria</taxon>
        <taxon>Pseudomonadati</taxon>
        <taxon>Pseudomonadota</taxon>
        <taxon>Alphaproteobacteria</taxon>
        <taxon>Rhodospirillales</taxon>
        <taxon>Azospirillaceae</taxon>
        <taxon>Azospirillum</taxon>
    </lineage>
</organism>
<dbReference type="InterPro" id="IPR011042">
    <property type="entry name" value="6-blade_b-propeller_TolB-like"/>
</dbReference>
<dbReference type="Proteomes" id="UP000280346">
    <property type="component" value="Unassembled WGS sequence"/>
</dbReference>
<dbReference type="AlphaFoldDB" id="A0A3S0X1S9"/>
<evidence type="ECO:0008006" key="3">
    <source>
        <dbReference type="Google" id="ProtNLM"/>
    </source>
</evidence>
<dbReference type="RefSeq" id="WP_126995385.1">
    <property type="nucleotide sequence ID" value="NZ_JBNPXW010000002.1"/>
</dbReference>
<keyword evidence="2" id="KW-1185">Reference proteome</keyword>
<name>A0A3S0X1S9_9PROT</name>
<evidence type="ECO:0000313" key="1">
    <source>
        <dbReference type="EMBL" id="RUQ75217.1"/>
    </source>
</evidence>
<dbReference type="SUPFAM" id="SSF75011">
    <property type="entry name" value="3-carboxy-cis,cis-mucoante lactonizing enzyme"/>
    <property type="match status" value="1"/>
</dbReference>
<gene>
    <name evidence="1" type="ORF">EJ913_05050</name>
</gene>
<evidence type="ECO:0000313" key="2">
    <source>
        <dbReference type="Proteomes" id="UP000280346"/>
    </source>
</evidence>